<sequence>MTLHAIVLLLTGAALGLPAESIFARKLGDFPPLPDKVGATLSGGTLNVMVTVSSASVDMSTAVRNPSGSGPFPAIISIGDASIPIPATVVQITFGNDAFAVQNDRGSRAQGLFCDHLLRASTAWLGVTGCSRNGKVAFVVGTLEKRIALMIPQESGSGGSAYWHILDSENSKGKAIQTSGQVVSENVWFSSNPNAWTTRSS</sequence>
<evidence type="ECO:0000256" key="6">
    <source>
        <dbReference type="ARBA" id="ARBA00024511"/>
    </source>
</evidence>
<feature type="signal peptide" evidence="8">
    <location>
        <begin position="1"/>
        <end position="16"/>
    </location>
</feature>
<comment type="similarity">
    <text evidence="1">Belongs to the carbohydrate esterase 15 (CE15) family.</text>
</comment>
<proteinExistence type="inferred from homology"/>
<comment type="catalytic activity">
    <reaction evidence="6">
        <text>a 4-O-methyl-alpha-D-glucuronosyl ester derivative + H2O = 4-O-methyl-alpha-D-glucuronate derivative + an alcohol + H(+)</text>
        <dbReference type="Rhea" id="RHEA:67452"/>
        <dbReference type="ChEBI" id="CHEBI:15377"/>
        <dbReference type="ChEBI" id="CHEBI:15378"/>
        <dbReference type="ChEBI" id="CHEBI:30879"/>
        <dbReference type="ChEBI" id="CHEBI:171667"/>
        <dbReference type="ChEBI" id="CHEBI:171668"/>
        <dbReference type="EC" id="3.1.1.117"/>
    </reaction>
    <physiologicalReaction direction="left-to-right" evidence="6">
        <dbReference type="Rhea" id="RHEA:67453"/>
    </physiologicalReaction>
</comment>
<evidence type="ECO:0000256" key="4">
    <source>
        <dbReference type="ARBA" id="ARBA00022801"/>
    </source>
</evidence>
<organism evidence="10 11">
    <name type="scientific">Colletotrichum tabaci</name>
    <dbReference type="NCBI Taxonomy" id="1209068"/>
    <lineage>
        <taxon>Eukaryota</taxon>
        <taxon>Fungi</taxon>
        <taxon>Dikarya</taxon>
        <taxon>Ascomycota</taxon>
        <taxon>Pezizomycotina</taxon>
        <taxon>Sordariomycetes</taxon>
        <taxon>Hypocreomycetidae</taxon>
        <taxon>Glomerellales</taxon>
        <taxon>Glomerellaceae</taxon>
        <taxon>Colletotrichum</taxon>
        <taxon>Colletotrichum destructivum species complex</taxon>
    </lineage>
</organism>
<dbReference type="GO" id="GO:0052689">
    <property type="term" value="F:carboxylic ester hydrolase activity"/>
    <property type="evidence" value="ECO:0007669"/>
    <property type="project" value="UniProtKB-KW"/>
</dbReference>
<evidence type="ECO:0000256" key="5">
    <source>
        <dbReference type="ARBA" id="ARBA00023185"/>
    </source>
</evidence>
<dbReference type="InterPro" id="IPR029058">
    <property type="entry name" value="AB_hydrolase_fold"/>
</dbReference>
<dbReference type="Pfam" id="PF22244">
    <property type="entry name" value="GCE_fung"/>
    <property type="match status" value="2"/>
</dbReference>
<protein>
    <recommendedName>
        <fullName evidence="7">(4-O-methyl)-D-glucuronate--lignin esterase</fullName>
        <ecNumber evidence="7">3.1.1.117</ecNumber>
    </recommendedName>
</protein>
<reference evidence="10 11" key="1">
    <citation type="submission" date="2023-04" db="EMBL/GenBank/DDBJ databases">
        <title>Colletotrichum tabacum stain YC1 causing leaf anthracnose on Nicotiana tabacum(L.) cv.</title>
        <authorList>
            <person name="Ji Z."/>
            <person name="Wang M."/>
            <person name="Zhang J."/>
            <person name="Wang N."/>
            <person name="Zhou Z."/>
        </authorList>
    </citation>
    <scope>NUCLEOTIDE SEQUENCE [LARGE SCALE GENOMIC DNA]</scope>
    <source>
        <strain evidence="10 11">YC1</strain>
    </source>
</reference>
<dbReference type="EMBL" id="JASAOK010000043">
    <property type="protein sequence ID" value="KAK6215316.1"/>
    <property type="molecule type" value="Genomic_DNA"/>
</dbReference>
<keyword evidence="11" id="KW-1185">Reference proteome</keyword>
<comment type="caution">
    <text evidence="10">The sequence shown here is derived from an EMBL/GenBank/DDBJ whole genome shotgun (WGS) entry which is preliminary data.</text>
</comment>
<name>A0AAV9TAP2_9PEZI</name>
<evidence type="ECO:0000313" key="10">
    <source>
        <dbReference type="EMBL" id="KAK6215316.1"/>
    </source>
</evidence>
<dbReference type="Proteomes" id="UP001327957">
    <property type="component" value="Unassembled WGS sequence"/>
</dbReference>
<dbReference type="GO" id="GO:0046274">
    <property type="term" value="P:lignin catabolic process"/>
    <property type="evidence" value="ECO:0007669"/>
    <property type="project" value="UniProtKB-KW"/>
</dbReference>
<dbReference type="AlphaFoldDB" id="A0AAV9TAP2"/>
<evidence type="ECO:0000259" key="9">
    <source>
        <dbReference type="Pfam" id="PF22244"/>
    </source>
</evidence>
<evidence type="ECO:0000256" key="2">
    <source>
        <dbReference type="ARBA" id="ARBA00022487"/>
    </source>
</evidence>
<dbReference type="EC" id="3.1.1.117" evidence="7"/>
<evidence type="ECO:0000256" key="8">
    <source>
        <dbReference type="SAM" id="SignalP"/>
    </source>
</evidence>
<feature type="domain" description="4-O-methyl-glucuronoyl methylesterase-like" evidence="9">
    <location>
        <begin position="48"/>
        <end position="115"/>
    </location>
</feature>
<keyword evidence="4" id="KW-0378">Hydrolase</keyword>
<feature type="domain" description="4-O-methyl-glucuronoyl methylesterase-like" evidence="9">
    <location>
        <begin position="122"/>
        <end position="199"/>
    </location>
</feature>
<keyword evidence="2" id="KW-0719">Serine esterase</keyword>
<feature type="chain" id="PRO_5043362118" description="(4-O-methyl)-D-glucuronate--lignin esterase" evidence="8">
    <location>
        <begin position="17"/>
        <end position="201"/>
    </location>
</feature>
<evidence type="ECO:0000256" key="7">
    <source>
        <dbReference type="ARBA" id="ARBA00026105"/>
    </source>
</evidence>
<evidence type="ECO:0000256" key="3">
    <source>
        <dbReference type="ARBA" id="ARBA00022729"/>
    </source>
</evidence>
<accession>A0AAV9TAP2</accession>
<keyword evidence="5" id="KW-0439">Lignin degradation</keyword>
<evidence type="ECO:0000256" key="1">
    <source>
        <dbReference type="ARBA" id="ARBA00010092"/>
    </source>
</evidence>
<dbReference type="InterPro" id="IPR054579">
    <property type="entry name" value="GCE-like_dom"/>
</dbReference>
<keyword evidence="3 8" id="KW-0732">Signal</keyword>
<dbReference type="Gene3D" id="3.40.50.1820">
    <property type="entry name" value="alpha/beta hydrolase"/>
    <property type="match status" value="2"/>
</dbReference>
<evidence type="ECO:0000313" key="11">
    <source>
        <dbReference type="Proteomes" id="UP001327957"/>
    </source>
</evidence>
<gene>
    <name evidence="10" type="ORF">QIS74_08335</name>
</gene>